<evidence type="ECO:0000313" key="2">
    <source>
        <dbReference type="Proteomes" id="UP000703269"/>
    </source>
</evidence>
<evidence type="ECO:0000313" key="1">
    <source>
        <dbReference type="EMBL" id="GJE96052.1"/>
    </source>
</evidence>
<dbReference type="EMBL" id="BPQB01000055">
    <property type="protein sequence ID" value="GJE96052.1"/>
    <property type="molecule type" value="Genomic_DNA"/>
</dbReference>
<dbReference type="Proteomes" id="UP000703269">
    <property type="component" value="Unassembled WGS sequence"/>
</dbReference>
<sequence length="76" mass="8198">MSQNVRGIARPCRRVVVDSAQLACSRELSRETPSVPAPATLAPVLCRQPPSLASPHLHKAARSGARDAWLFQLPSN</sequence>
<proteinExistence type="predicted"/>
<reference evidence="1 2" key="1">
    <citation type="submission" date="2021-08" db="EMBL/GenBank/DDBJ databases">
        <title>Draft Genome Sequence of Phanerochaete sordida strain YK-624.</title>
        <authorList>
            <person name="Mori T."/>
            <person name="Dohra H."/>
            <person name="Suzuki T."/>
            <person name="Kawagishi H."/>
            <person name="Hirai H."/>
        </authorList>
    </citation>
    <scope>NUCLEOTIDE SEQUENCE [LARGE SCALE GENOMIC DNA]</scope>
    <source>
        <strain evidence="1 2">YK-624</strain>
    </source>
</reference>
<keyword evidence="2" id="KW-1185">Reference proteome</keyword>
<dbReference type="AlphaFoldDB" id="A0A9P3GI70"/>
<protein>
    <submittedName>
        <fullName evidence="1">Uncharacterized protein</fullName>
    </submittedName>
</protein>
<accession>A0A9P3GI70</accession>
<organism evidence="1 2">
    <name type="scientific">Phanerochaete sordida</name>
    <dbReference type="NCBI Taxonomy" id="48140"/>
    <lineage>
        <taxon>Eukaryota</taxon>
        <taxon>Fungi</taxon>
        <taxon>Dikarya</taxon>
        <taxon>Basidiomycota</taxon>
        <taxon>Agaricomycotina</taxon>
        <taxon>Agaricomycetes</taxon>
        <taxon>Polyporales</taxon>
        <taxon>Phanerochaetaceae</taxon>
        <taxon>Phanerochaete</taxon>
    </lineage>
</organism>
<name>A0A9P3GI70_9APHY</name>
<comment type="caution">
    <text evidence="1">The sequence shown here is derived from an EMBL/GenBank/DDBJ whole genome shotgun (WGS) entry which is preliminary data.</text>
</comment>
<gene>
    <name evidence="1" type="ORF">PsYK624_122450</name>
</gene>